<dbReference type="EMBL" id="QLLL01000003">
    <property type="protein sequence ID" value="RAJ06719.1"/>
    <property type="molecule type" value="Genomic_DNA"/>
</dbReference>
<name>A0A327QQ64_9BACT</name>
<proteinExistence type="predicted"/>
<keyword evidence="2" id="KW-1185">Reference proteome</keyword>
<reference evidence="1 2" key="1">
    <citation type="submission" date="2018-06" db="EMBL/GenBank/DDBJ databases">
        <title>Genomic Encyclopedia of Archaeal and Bacterial Type Strains, Phase II (KMG-II): from individual species to whole genera.</title>
        <authorList>
            <person name="Goeker M."/>
        </authorList>
    </citation>
    <scope>NUCLEOTIDE SEQUENCE [LARGE SCALE GENOMIC DNA]</scope>
    <source>
        <strain evidence="1 2">DSM 23857</strain>
    </source>
</reference>
<evidence type="ECO:0000313" key="1">
    <source>
        <dbReference type="EMBL" id="RAJ06719.1"/>
    </source>
</evidence>
<gene>
    <name evidence="1" type="ORF">LX64_01846</name>
</gene>
<comment type="caution">
    <text evidence="1">The sequence shown here is derived from an EMBL/GenBank/DDBJ whole genome shotgun (WGS) entry which is preliminary data.</text>
</comment>
<dbReference type="Proteomes" id="UP000249547">
    <property type="component" value="Unassembled WGS sequence"/>
</dbReference>
<evidence type="ECO:0000313" key="2">
    <source>
        <dbReference type="Proteomes" id="UP000249547"/>
    </source>
</evidence>
<accession>A0A327QQ64</accession>
<protein>
    <submittedName>
        <fullName evidence="1">Uncharacterized protein</fullName>
    </submittedName>
</protein>
<dbReference type="AlphaFoldDB" id="A0A327QQ64"/>
<organism evidence="1 2">
    <name type="scientific">Chitinophaga skermanii</name>
    <dbReference type="NCBI Taxonomy" id="331697"/>
    <lineage>
        <taxon>Bacteria</taxon>
        <taxon>Pseudomonadati</taxon>
        <taxon>Bacteroidota</taxon>
        <taxon>Chitinophagia</taxon>
        <taxon>Chitinophagales</taxon>
        <taxon>Chitinophagaceae</taxon>
        <taxon>Chitinophaga</taxon>
    </lineage>
</organism>
<sequence length="54" mass="5922">MWRLKAAQMESRFVANITELSGQKAFEFATPALETAINGAVGDPIKKKVRGTNK</sequence>